<dbReference type="Proteomes" id="UP001586593">
    <property type="component" value="Unassembled WGS sequence"/>
</dbReference>
<evidence type="ECO:0008006" key="7">
    <source>
        <dbReference type="Google" id="ProtNLM"/>
    </source>
</evidence>
<dbReference type="PANTHER" id="PTHR43008:SF13">
    <property type="entry name" value="L-XYLULOSE REDUCTASE-RELATED"/>
    <property type="match status" value="1"/>
</dbReference>
<dbReference type="PRINTS" id="PR00081">
    <property type="entry name" value="GDHRDH"/>
</dbReference>
<evidence type="ECO:0000313" key="6">
    <source>
        <dbReference type="Proteomes" id="UP001586593"/>
    </source>
</evidence>
<name>A0ABR3W3C9_9PEZI</name>
<keyword evidence="6" id="KW-1185">Reference proteome</keyword>
<evidence type="ECO:0000256" key="1">
    <source>
        <dbReference type="ARBA" id="ARBA00006484"/>
    </source>
</evidence>
<keyword evidence="2" id="KW-0521">NADP</keyword>
<dbReference type="Pfam" id="PF13561">
    <property type="entry name" value="adh_short_C2"/>
    <property type="match status" value="1"/>
</dbReference>
<protein>
    <recommendedName>
        <fullName evidence="7">L-xylulose reductase</fullName>
    </recommendedName>
</protein>
<accession>A0ABR3W3C9</accession>
<keyword evidence="3" id="KW-0560">Oxidoreductase</keyword>
<proteinExistence type="inferred from homology"/>
<sequence length="277" mass="29975">MATTNGTSGRQSIRKPNPPIEDSVFKSFRLDGRTVIVTGGCGGIGYEVSRGLAEAGANLALWYHNSIKADKLAGAIASDFGVQVRTYRVDVRRYDEVETAVARAVRDFGRLDVMIANAGIPTKAGGLDDRIEDWTNVRATDFDGAYYCLRAAGRVFREQGRGVGIVTASMSGHAANVPQEQSCYNACKAGCIHLARSLAVEWAKWGGRVNSVSPGYVDTAISGDCPFEMKEEWYSLTPLRRDADPRELKGIYLYLASDASSYTTGADFVVDGGYTAR</sequence>
<dbReference type="InterPro" id="IPR036291">
    <property type="entry name" value="NAD(P)-bd_dom_sf"/>
</dbReference>
<dbReference type="InterPro" id="IPR002347">
    <property type="entry name" value="SDR_fam"/>
</dbReference>
<feature type="compositionally biased region" description="Polar residues" evidence="4">
    <location>
        <begin position="1"/>
        <end position="11"/>
    </location>
</feature>
<dbReference type="EMBL" id="JAZHXJ010000753">
    <property type="protein sequence ID" value="KAL1852111.1"/>
    <property type="molecule type" value="Genomic_DNA"/>
</dbReference>
<evidence type="ECO:0000256" key="2">
    <source>
        <dbReference type="ARBA" id="ARBA00022857"/>
    </source>
</evidence>
<comment type="caution">
    <text evidence="5">The sequence shown here is derived from an EMBL/GenBank/DDBJ whole genome shotgun (WGS) entry which is preliminary data.</text>
</comment>
<reference evidence="5 6" key="1">
    <citation type="journal article" date="2024" name="Commun. Biol.">
        <title>Comparative genomic analysis of thermophilic fungi reveals convergent evolutionary adaptations and gene losses.</title>
        <authorList>
            <person name="Steindorff A.S."/>
            <person name="Aguilar-Pontes M.V."/>
            <person name="Robinson A.J."/>
            <person name="Andreopoulos B."/>
            <person name="LaButti K."/>
            <person name="Kuo A."/>
            <person name="Mondo S."/>
            <person name="Riley R."/>
            <person name="Otillar R."/>
            <person name="Haridas S."/>
            <person name="Lipzen A."/>
            <person name="Grimwood J."/>
            <person name="Schmutz J."/>
            <person name="Clum A."/>
            <person name="Reid I.D."/>
            <person name="Moisan M.C."/>
            <person name="Butler G."/>
            <person name="Nguyen T.T.M."/>
            <person name="Dewar K."/>
            <person name="Conant G."/>
            <person name="Drula E."/>
            <person name="Henrissat B."/>
            <person name="Hansel C."/>
            <person name="Singer S."/>
            <person name="Hutchinson M.I."/>
            <person name="de Vries R.P."/>
            <person name="Natvig D.O."/>
            <person name="Powell A.J."/>
            <person name="Tsang A."/>
            <person name="Grigoriev I.V."/>
        </authorList>
    </citation>
    <scope>NUCLEOTIDE SEQUENCE [LARGE SCALE GENOMIC DNA]</scope>
    <source>
        <strain evidence="5 6">ATCC 24622</strain>
    </source>
</reference>
<dbReference type="PRINTS" id="PR00080">
    <property type="entry name" value="SDRFAMILY"/>
</dbReference>
<dbReference type="Gene3D" id="3.40.50.720">
    <property type="entry name" value="NAD(P)-binding Rossmann-like Domain"/>
    <property type="match status" value="1"/>
</dbReference>
<comment type="similarity">
    <text evidence="1">Belongs to the short-chain dehydrogenases/reductases (SDR) family.</text>
</comment>
<feature type="region of interest" description="Disordered" evidence="4">
    <location>
        <begin position="1"/>
        <end position="20"/>
    </location>
</feature>
<evidence type="ECO:0000256" key="3">
    <source>
        <dbReference type="ARBA" id="ARBA00023002"/>
    </source>
</evidence>
<dbReference type="SUPFAM" id="SSF51735">
    <property type="entry name" value="NAD(P)-binding Rossmann-fold domains"/>
    <property type="match status" value="1"/>
</dbReference>
<evidence type="ECO:0000313" key="5">
    <source>
        <dbReference type="EMBL" id="KAL1852111.1"/>
    </source>
</evidence>
<evidence type="ECO:0000256" key="4">
    <source>
        <dbReference type="SAM" id="MobiDB-lite"/>
    </source>
</evidence>
<dbReference type="PANTHER" id="PTHR43008">
    <property type="entry name" value="BENZIL REDUCTASE"/>
    <property type="match status" value="1"/>
</dbReference>
<organism evidence="5 6">
    <name type="scientific">Phialemonium thermophilum</name>
    <dbReference type="NCBI Taxonomy" id="223376"/>
    <lineage>
        <taxon>Eukaryota</taxon>
        <taxon>Fungi</taxon>
        <taxon>Dikarya</taxon>
        <taxon>Ascomycota</taxon>
        <taxon>Pezizomycotina</taxon>
        <taxon>Sordariomycetes</taxon>
        <taxon>Sordariomycetidae</taxon>
        <taxon>Cephalothecales</taxon>
        <taxon>Cephalothecaceae</taxon>
        <taxon>Phialemonium</taxon>
    </lineage>
</organism>
<gene>
    <name evidence="5" type="ORF">VTK73DRAFT_9280</name>
</gene>